<proteinExistence type="predicted"/>
<accession>A0A427AZK8</accession>
<evidence type="ECO:0000313" key="3">
    <source>
        <dbReference type="Proteomes" id="UP000287651"/>
    </source>
</evidence>
<organism evidence="2 3">
    <name type="scientific">Ensete ventricosum</name>
    <name type="common">Abyssinian banana</name>
    <name type="synonym">Musa ensete</name>
    <dbReference type="NCBI Taxonomy" id="4639"/>
    <lineage>
        <taxon>Eukaryota</taxon>
        <taxon>Viridiplantae</taxon>
        <taxon>Streptophyta</taxon>
        <taxon>Embryophyta</taxon>
        <taxon>Tracheophyta</taxon>
        <taxon>Spermatophyta</taxon>
        <taxon>Magnoliopsida</taxon>
        <taxon>Liliopsida</taxon>
        <taxon>Zingiberales</taxon>
        <taxon>Musaceae</taxon>
        <taxon>Ensete</taxon>
    </lineage>
</organism>
<comment type="caution">
    <text evidence="2">The sequence shown here is derived from an EMBL/GenBank/DDBJ whole genome shotgun (WGS) entry which is preliminary data.</text>
</comment>
<dbReference type="Gene3D" id="2.60.40.420">
    <property type="entry name" value="Cupredoxins - blue copper proteins"/>
    <property type="match status" value="1"/>
</dbReference>
<dbReference type="InterPro" id="IPR003245">
    <property type="entry name" value="Phytocyanin_dom"/>
</dbReference>
<dbReference type="GO" id="GO:0009055">
    <property type="term" value="F:electron transfer activity"/>
    <property type="evidence" value="ECO:0007669"/>
    <property type="project" value="InterPro"/>
</dbReference>
<name>A0A427AZK8_ENSVE</name>
<dbReference type="Proteomes" id="UP000287651">
    <property type="component" value="Unassembled WGS sequence"/>
</dbReference>
<sequence length="179" mass="20101">MRGLRCTCIRGNPVAHRAHRTVAFDDTHYKHREVHVRSHNVVEVTLADDQSCNAANPIRVYSTGEDTTIKVYRLSVRFFICGRAKTARPVRRSTSRCARQRPRRRRHRFLLPFIRPLQPAGARQGSTQDGLRRSLLLSAPPSSFSWGKSVNWFKSVSAPPSALWMAGTAAIEGIPSGNI</sequence>
<gene>
    <name evidence="2" type="ORF">B296_00001882</name>
</gene>
<protein>
    <recommendedName>
        <fullName evidence="1">Phytocyanin domain-containing protein</fullName>
    </recommendedName>
</protein>
<evidence type="ECO:0000259" key="1">
    <source>
        <dbReference type="Pfam" id="PF02298"/>
    </source>
</evidence>
<evidence type="ECO:0000313" key="2">
    <source>
        <dbReference type="EMBL" id="RRT81708.1"/>
    </source>
</evidence>
<dbReference type="Pfam" id="PF02298">
    <property type="entry name" value="Cu_bind_like"/>
    <property type="match status" value="1"/>
</dbReference>
<feature type="domain" description="Phytocyanin" evidence="1">
    <location>
        <begin position="37"/>
        <end position="84"/>
    </location>
</feature>
<dbReference type="AlphaFoldDB" id="A0A427AZK8"/>
<reference evidence="2 3" key="1">
    <citation type="journal article" date="2014" name="Agronomy (Basel)">
        <title>A Draft Genome Sequence for Ensete ventricosum, the Drought-Tolerant Tree Against Hunger.</title>
        <authorList>
            <person name="Harrison J."/>
            <person name="Moore K.A."/>
            <person name="Paszkiewicz K."/>
            <person name="Jones T."/>
            <person name="Grant M."/>
            <person name="Ambacheew D."/>
            <person name="Muzemil S."/>
            <person name="Studholme D.J."/>
        </authorList>
    </citation>
    <scope>NUCLEOTIDE SEQUENCE [LARGE SCALE GENOMIC DNA]</scope>
</reference>
<dbReference type="InterPro" id="IPR008972">
    <property type="entry name" value="Cupredoxin"/>
</dbReference>
<dbReference type="SUPFAM" id="SSF49503">
    <property type="entry name" value="Cupredoxins"/>
    <property type="match status" value="1"/>
</dbReference>
<dbReference type="EMBL" id="AMZH03000845">
    <property type="protein sequence ID" value="RRT81708.1"/>
    <property type="molecule type" value="Genomic_DNA"/>
</dbReference>